<dbReference type="Gene3D" id="3.40.1310.30">
    <property type="match status" value="1"/>
</dbReference>
<comment type="caution">
    <text evidence="2">The sequence shown here is derived from an EMBL/GenBank/DDBJ whole genome shotgun (WGS) entry which is preliminary data.</text>
</comment>
<keyword evidence="3" id="KW-1185">Reference proteome</keyword>
<reference evidence="2 3" key="1">
    <citation type="submission" date="2014-03" db="EMBL/GenBank/DDBJ databases">
        <title>Genomics of Bifidobacteria.</title>
        <authorList>
            <person name="Ventura M."/>
            <person name="Milani C."/>
            <person name="Lugli G.A."/>
        </authorList>
    </citation>
    <scope>NUCLEOTIDE SEQUENCE [LARGE SCALE GENOMIC DNA]</scope>
    <source>
        <strain evidence="2 3">DSM 22767</strain>
    </source>
</reference>
<dbReference type="GO" id="GO:0005727">
    <property type="term" value="C:extrachromosomal circular DNA"/>
    <property type="evidence" value="ECO:0007669"/>
    <property type="project" value="InterPro"/>
</dbReference>
<name>A0A086ZH40_9BIFI</name>
<dbReference type="GO" id="GO:0003677">
    <property type="term" value="F:DNA binding"/>
    <property type="evidence" value="ECO:0007669"/>
    <property type="project" value="InterPro"/>
</dbReference>
<protein>
    <submittedName>
        <fullName evidence="2">Plasmid replication initiation protein RepB</fullName>
    </submittedName>
</protein>
<dbReference type="eggNOG" id="ENOG5032TQ8">
    <property type="taxonomic scope" value="Bacteria"/>
</dbReference>
<dbReference type="EMBL" id="JGYP01000002">
    <property type="protein sequence ID" value="KFI45840.1"/>
    <property type="molecule type" value="Genomic_DNA"/>
</dbReference>
<dbReference type="AlphaFoldDB" id="A0A086ZH40"/>
<sequence>MSTKDYGKGRYWSGLVYPDSCPADWEERMRLSGLQILVSPLHDSDVADEKTGELKKPHRHVIAMWSNTTTKASAEKFFAQFNGPAVVLRLESPRGMAHYLIHLDDPQKAQYSREDIIEVNGADWRKLALTDGAKDEAMSIVKLVENEEPDGYFTLLKLCQENHKELLDFATRQVVFCREVIWSYWHTLRKE</sequence>
<evidence type="ECO:0000313" key="3">
    <source>
        <dbReference type="Proteomes" id="UP000029096"/>
    </source>
</evidence>
<evidence type="ECO:0000313" key="2">
    <source>
        <dbReference type="EMBL" id="KFI45840.1"/>
    </source>
</evidence>
<dbReference type="Proteomes" id="UP000029096">
    <property type="component" value="Unassembled WGS sequence"/>
</dbReference>
<gene>
    <name evidence="2" type="ORF">BBOH_0643</name>
</gene>
<proteinExistence type="predicted"/>
<dbReference type="Pfam" id="PF01719">
    <property type="entry name" value="Rep_OBD"/>
    <property type="match status" value="1"/>
</dbReference>
<dbReference type="InterPro" id="IPR002631">
    <property type="entry name" value="Plasmid_rep_OBD"/>
</dbReference>
<accession>A0A086ZH40</accession>
<dbReference type="GO" id="GO:0003916">
    <property type="term" value="F:DNA topoisomerase activity"/>
    <property type="evidence" value="ECO:0007669"/>
    <property type="project" value="InterPro"/>
</dbReference>
<dbReference type="GO" id="GO:0006260">
    <property type="term" value="P:DNA replication"/>
    <property type="evidence" value="ECO:0007669"/>
    <property type="project" value="InterPro"/>
</dbReference>
<feature type="domain" description="Plasmid replication protein origin binding" evidence="1">
    <location>
        <begin position="6"/>
        <end position="122"/>
    </location>
</feature>
<dbReference type="RefSeq" id="WP_074428559.1">
    <property type="nucleotide sequence ID" value="NZ_JDUS01000012.1"/>
</dbReference>
<evidence type="ECO:0000259" key="1">
    <source>
        <dbReference type="Pfam" id="PF01719"/>
    </source>
</evidence>
<organism evidence="2 3">
    <name type="scientific">Bifidobacterium bohemicum DSM 22767</name>
    <dbReference type="NCBI Taxonomy" id="1437606"/>
    <lineage>
        <taxon>Bacteria</taxon>
        <taxon>Bacillati</taxon>
        <taxon>Actinomycetota</taxon>
        <taxon>Actinomycetes</taxon>
        <taxon>Bifidobacteriales</taxon>
        <taxon>Bifidobacteriaceae</taxon>
        <taxon>Bifidobacterium</taxon>
    </lineage>
</organism>
<dbReference type="STRING" id="1437606.BBOH_0643"/>